<evidence type="ECO:0000256" key="3">
    <source>
        <dbReference type="ARBA" id="ARBA00013064"/>
    </source>
</evidence>
<comment type="subcellular location">
    <subcellularLocation>
        <location evidence="1">Endomembrane system</location>
    </subcellularLocation>
</comment>
<feature type="domain" description="Tyrosine specific protein phosphatases" evidence="10">
    <location>
        <begin position="227"/>
        <end position="305"/>
    </location>
</feature>
<dbReference type="SUPFAM" id="SSF52799">
    <property type="entry name" value="(Phosphotyrosine protein) phosphatases II"/>
    <property type="match status" value="1"/>
</dbReference>
<evidence type="ECO:0000313" key="12">
    <source>
        <dbReference type="Proteomes" id="UP000594454"/>
    </source>
</evidence>
<dbReference type="SMART" id="SM00194">
    <property type="entry name" value="PTPc"/>
    <property type="match status" value="1"/>
</dbReference>
<dbReference type="FunCoup" id="A0A7R8UIY6">
    <property type="interactions" value="1822"/>
</dbReference>
<keyword evidence="4" id="KW-0597">Phosphoprotein</keyword>
<evidence type="ECO:0000256" key="8">
    <source>
        <dbReference type="SAM" id="MobiDB-lite"/>
    </source>
</evidence>
<gene>
    <name evidence="11" type="ORF">HERILL_LOCUS4811</name>
</gene>
<evidence type="ECO:0000256" key="1">
    <source>
        <dbReference type="ARBA" id="ARBA00004308"/>
    </source>
</evidence>
<feature type="domain" description="Tyrosine-protein phosphatase" evidence="9">
    <location>
        <begin position="33"/>
        <end position="314"/>
    </location>
</feature>
<dbReference type="GO" id="GO:0004726">
    <property type="term" value="F:non-membrane spanning protein tyrosine phosphatase activity"/>
    <property type="evidence" value="ECO:0007669"/>
    <property type="project" value="TreeGrafter"/>
</dbReference>
<comment type="similarity">
    <text evidence="2">Belongs to the protein-tyrosine phosphatase family. Non-receptor class 1 subfamily.</text>
</comment>
<dbReference type="InterPro" id="IPR029021">
    <property type="entry name" value="Prot-tyrosine_phosphatase-like"/>
</dbReference>
<dbReference type="InParanoid" id="A0A7R8UIY6"/>
<dbReference type="OMA" id="DQYQFVH"/>
<name>A0A7R8UIY6_HERIL</name>
<evidence type="ECO:0000259" key="10">
    <source>
        <dbReference type="PROSITE" id="PS50056"/>
    </source>
</evidence>
<keyword evidence="6" id="KW-0904">Protein phosphatase</keyword>
<dbReference type="EC" id="3.1.3.48" evidence="3"/>
<dbReference type="InterPro" id="IPR000242">
    <property type="entry name" value="PTP_cat"/>
</dbReference>
<dbReference type="PROSITE" id="PS50055">
    <property type="entry name" value="TYR_PHOSPHATASE_PTP"/>
    <property type="match status" value="1"/>
</dbReference>
<dbReference type="InterPro" id="IPR000387">
    <property type="entry name" value="Tyr_Pase_dom"/>
</dbReference>
<dbReference type="PROSITE" id="PS00383">
    <property type="entry name" value="TYR_PHOSPHATASE_1"/>
    <property type="match status" value="1"/>
</dbReference>
<dbReference type="GO" id="GO:0005634">
    <property type="term" value="C:nucleus"/>
    <property type="evidence" value="ECO:0007669"/>
    <property type="project" value="TreeGrafter"/>
</dbReference>
<keyword evidence="7" id="KW-0472">Membrane</keyword>
<dbReference type="PANTHER" id="PTHR46047:SF3">
    <property type="entry name" value="TYROSINE-PROTEIN PHOSPHATASE NON-RECEPTOR TYPE 61F"/>
    <property type="match status" value="1"/>
</dbReference>
<dbReference type="InterPro" id="IPR051985">
    <property type="entry name" value="NR_tyrosine_phosphatase"/>
</dbReference>
<keyword evidence="5" id="KW-0378">Hydrolase</keyword>
<dbReference type="AlphaFoldDB" id="A0A7R8UIY6"/>
<protein>
    <recommendedName>
        <fullName evidence="3">protein-tyrosine-phosphatase</fullName>
        <ecNumber evidence="3">3.1.3.48</ecNumber>
    </recommendedName>
</protein>
<dbReference type="GO" id="GO:0005737">
    <property type="term" value="C:cytoplasm"/>
    <property type="evidence" value="ECO:0007669"/>
    <property type="project" value="TreeGrafter"/>
</dbReference>
<dbReference type="InterPro" id="IPR003595">
    <property type="entry name" value="Tyr_Pase_cat"/>
</dbReference>
<sequence length="535" mass="61203">MKFLHGGGDSGIVVEEEYPNVIPEKAKMTRNAIKEEFDEIDKKNGWHFLFQEVKEKCEKEAKEKSYSVNASSKNQNRMLNRYRDVHPYDHSRIVIHRGKVDYINANLVKLERANRQYILTQGPLKETIGHFWLMIWEQNTKAIVMLNKLLEKKQIKCHMYWPERIGSEHSLHMDDVGLTVEYLNCEEYANFSKRIFRLIDVESNTSREVIQFHYTTWPDFAVPSSPVAFLQFLKRVRESGALESDIGPAVIHCSAGIGRSGTFCLVDCCLVIVEKEGEIDLSVQEILYELRKYRMGLIQTPDQLYFSYQAVIEGIKLLKDPNFNNYEEVPLIAEGCNDDIHEIPPPLPPRIQSLQVSSVINKPLPTIPNSESVYEDLVTGTSTAEDIDEDGHNPPDSSSHLQQTSIDKILAIEENTILMQTSQDPGNIAESTNDNEKVAGLNGNNNKNLEKGGSPLLKYDMDATNDERLNDSQVRRRKRAEKQLALENKIHNIKRKQREVDEQTRISKKRKSLLKYILAGVVIGSVCIYAYSKFS</sequence>
<evidence type="ECO:0000256" key="5">
    <source>
        <dbReference type="ARBA" id="ARBA00022801"/>
    </source>
</evidence>
<dbReference type="EMBL" id="LR899010">
    <property type="protein sequence ID" value="CAD7081718.1"/>
    <property type="molecule type" value="Genomic_DNA"/>
</dbReference>
<feature type="compositionally biased region" description="Low complexity" evidence="8">
    <location>
        <begin position="440"/>
        <end position="453"/>
    </location>
</feature>
<dbReference type="PROSITE" id="PS50056">
    <property type="entry name" value="TYR_PHOSPHATASE_2"/>
    <property type="match status" value="1"/>
</dbReference>
<keyword evidence="12" id="KW-1185">Reference proteome</keyword>
<dbReference type="Proteomes" id="UP000594454">
    <property type="component" value="Chromosome 2"/>
</dbReference>
<dbReference type="CDD" id="cd14545">
    <property type="entry name" value="PTPc-N1_2"/>
    <property type="match status" value="1"/>
</dbReference>
<dbReference type="GO" id="GO:0012505">
    <property type="term" value="C:endomembrane system"/>
    <property type="evidence" value="ECO:0007669"/>
    <property type="project" value="UniProtKB-SubCell"/>
</dbReference>
<dbReference type="Pfam" id="PF00102">
    <property type="entry name" value="Y_phosphatase"/>
    <property type="match status" value="1"/>
</dbReference>
<evidence type="ECO:0000256" key="4">
    <source>
        <dbReference type="ARBA" id="ARBA00022553"/>
    </source>
</evidence>
<organism evidence="11 12">
    <name type="scientific">Hermetia illucens</name>
    <name type="common">Black soldier fly</name>
    <dbReference type="NCBI Taxonomy" id="343691"/>
    <lineage>
        <taxon>Eukaryota</taxon>
        <taxon>Metazoa</taxon>
        <taxon>Ecdysozoa</taxon>
        <taxon>Arthropoda</taxon>
        <taxon>Hexapoda</taxon>
        <taxon>Insecta</taxon>
        <taxon>Pterygota</taxon>
        <taxon>Neoptera</taxon>
        <taxon>Endopterygota</taxon>
        <taxon>Diptera</taxon>
        <taxon>Brachycera</taxon>
        <taxon>Stratiomyomorpha</taxon>
        <taxon>Stratiomyidae</taxon>
        <taxon>Hermetiinae</taxon>
        <taxon>Hermetia</taxon>
    </lineage>
</organism>
<dbReference type="PRINTS" id="PR00700">
    <property type="entry name" value="PRTYPHPHTASE"/>
</dbReference>
<evidence type="ECO:0000259" key="9">
    <source>
        <dbReference type="PROSITE" id="PS50055"/>
    </source>
</evidence>
<evidence type="ECO:0000256" key="6">
    <source>
        <dbReference type="ARBA" id="ARBA00022912"/>
    </source>
</evidence>
<feature type="region of interest" description="Disordered" evidence="8">
    <location>
        <begin position="439"/>
        <end position="460"/>
    </location>
</feature>
<dbReference type="Gene3D" id="3.90.190.10">
    <property type="entry name" value="Protein tyrosine phosphatase superfamily"/>
    <property type="match status" value="1"/>
</dbReference>
<evidence type="ECO:0000256" key="2">
    <source>
        <dbReference type="ARBA" id="ARBA00009701"/>
    </source>
</evidence>
<evidence type="ECO:0000256" key="7">
    <source>
        <dbReference type="ARBA" id="ARBA00023136"/>
    </source>
</evidence>
<accession>A0A7R8UIY6</accession>
<proteinExistence type="inferred from homology"/>
<dbReference type="OrthoDB" id="9450131at2759"/>
<reference evidence="11 12" key="1">
    <citation type="submission" date="2020-11" db="EMBL/GenBank/DDBJ databases">
        <authorList>
            <person name="Wallbank WR R."/>
            <person name="Pardo Diaz C."/>
            <person name="Kozak K."/>
            <person name="Martin S."/>
            <person name="Jiggins C."/>
            <person name="Moest M."/>
            <person name="Warren A I."/>
            <person name="Generalovic N T."/>
            <person name="Byers J.R.P. K."/>
            <person name="Montejo-Kovacevich G."/>
            <person name="Yen C E."/>
        </authorList>
    </citation>
    <scope>NUCLEOTIDE SEQUENCE [LARGE SCALE GENOMIC DNA]</scope>
</reference>
<dbReference type="PANTHER" id="PTHR46047">
    <property type="entry name" value="TYROSINE-PROTEIN PHOSPHATASE NON-RECEPTOR TYPE 61F"/>
    <property type="match status" value="1"/>
</dbReference>
<dbReference type="GO" id="GO:0070373">
    <property type="term" value="P:negative regulation of ERK1 and ERK2 cascade"/>
    <property type="evidence" value="ECO:0007669"/>
    <property type="project" value="TreeGrafter"/>
</dbReference>
<dbReference type="InterPro" id="IPR016130">
    <property type="entry name" value="Tyr_Pase_AS"/>
</dbReference>
<dbReference type="GO" id="GO:0009653">
    <property type="term" value="P:anatomical structure morphogenesis"/>
    <property type="evidence" value="ECO:0007669"/>
    <property type="project" value="UniProtKB-ARBA"/>
</dbReference>
<dbReference type="SMART" id="SM00404">
    <property type="entry name" value="PTPc_motif"/>
    <property type="match status" value="1"/>
</dbReference>
<evidence type="ECO:0000313" key="11">
    <source>
        <dbReference type="EMBL" id="CAD7081718.1"/>
    </source>
</evidence>
<dbReference type="GO" id="GO:0048666">
    <property type="term" value="P:neuron development"/>
    <property type="evidence" value="ECO:0007669"/>
    <property type="project" value="UniProtKB-ARBA"/>
</dbReference>
<dbReference type="GO" id="GO:0046426">
    <property type="term" value="P:negative regulation of receptor signaling pathway via JAK-STAT"/>
    <property type="evidence" value="ECO:0007669"/>
    <property type="project" value="TreeGrafter"/>
</dbReference>
<dbReference type="GO" id="GO:0019901">
    <property type="term" value="F:protein kinase binding"/>
    <property type="evidence" value="ECO:0007669"/>
    <property type="project" value="TreeGrafter"/>
</dbReference>